<dbReference type="Proteomes" id="UP000571017">
    <property type="component" value="Unassembled WGS sequence"/>
</dbReference>
<gene>
    <name evidence="1" type="ORF">H0266_14905</name>
</gene>
<accession>A0A838CW79</accession>
<protein>
    <submittedName>
        <fullName evidence="1">Uncharacterized protein</fullName>
    </submittedName>
</protein>
<dbReference type="RefSeq" id="WP_181473216.1">
    <property type="nucleotide sequence ID" value="NZ_JACEFG010000003.1"/>
</dbReference>
<dbReference type="EMBL" id="JACEFG010000003">
    <property type="protein sequence ID" value="MBA2176184.1"/>
    <property type="molecule type" value="Genomic_DNA"/>
</dbReference>
<comment type="caution">
    <text evidence="1">The sequence shown here is derived from an EMBL/GenBank/DDBJ whole genome shotgun (WGS) entry which is preliminary data.</text>
</comment>
<proteinExistence type="predicted"/>
<dbReference type="AlphaFoldDB" id="A0A838CW79"/>
<keyword evidence="2" id="KW-1185">Reference proteome</keyword>
<sequence>MDKSESLAYATIAMNELGYNRAEIEKITNKMYEILERVPETDAEMKADEILYGTY</sequence>
<evidence type="ECO:0000313" key="1">
    <source>
        <dbReference type="EMBL" id="MBA2176184.1"/>
    </source>
</evidence>
<name>A0A838CW79_9BACI</name>
<evidence type="ECO:0000313" key="2">
    <source>
        <dbReference type="Proteomes" id="UP000571017"/>
    </source>
</evidence>
<reference evidence="1 2" key="1">
    <citation type="journal article" date="2004" name="Extremophiles">
        <title>Halobacillus locisalis sp. nov., a halophilic bacterium isolated from a marine solar saltern of the Yellow Sea in Korea.</title>
        <authorList>
            <person name="Yoon J.H."/>
            <person name="Kang K.H."/>
            <person name="Oh T.K."/>
            <person name="Park Y.H."/>
        </authorList>
    </citation>
    <scope>NUCLEOTIDE SEQUENCE [LARGE SCALE GENOMIC DNA]</scope>
    <source>
        <strain evidence="1 2">KCTC 3788</strain>
    </source>
</reference>
<organism evidence="1 2">
    <name type="scientific">Halobacillus locisalis</name>
    <dbReference type="NCBI Taxonomy" id="220753"/>
    <lineage>
        <taxon>Bacteria</taxon>
        <taxon>Bacillati</taxon>
        <taxon>Bacillota</taxon>
        <taxon>Bacilli</taxon>
        <taxon>Bacillales</taxon>
        <taxon>Bacillaceae</taxon>
        <taxon>Halobacillus</taxon>
    </lineage>
</organism>